<protein>
    <recommendedName>
        <fullName evidence="1">KIB1-4 beta-propeller domain-containing protein</fullName>
    </recommendedName>
</protein>
<dbReference type="InterPro" id="IPR005174">
    <property type="entry name" value="KIB1-4_b-propeller"/>
</dbReference>
<comment type="caution">
    <text evidence="2">The sequence shown here is derived from an EMBL/GenBank/DDBJ whole genome shotgun (WGS) entry which is preliminary data.</text>
</comment>
<dbReference type="Proteomes" id="UP001153076">
    <property type="component" value="Unassembled WGS sequence"/>
</dbReference>
<accession>A0A9Q1QR38</accession>
<name>A0A9Q1QR38_9CARY</name>
<gene>
    <name evidence="2" type="ORF">Cgig2_002382</name>
</gene>
<evidence type="ECO:0000259" key="1">
    <source>
        <dbReference type="Pfam" id="PF03478"/>
    </source>
</evidence>
<dbReference type="Pfam" id="PF03478">
    <property type="entry name" value="Beta-prop_KIB1-4"/>
    <property type="match status" value="1"/>
</dbReference>
<dbReference type="EMBL" id="JAKOGI010000022">
    <property type="protein sequence ID" value="KAJ8449250.1"/>
    <property type="molecule type" value="Genomic_DNA"/>
</dbReference>
<proteinExistence type="predicted"/>
<evidence type="ECO:0000313" key="3">
    <source>
        <dbReference type="Proteomes" id="UP001153076"/>
    </source>
</evidence>
<sequence length="352" mass="40171">MANNCAQIPTDIAAKIAEHIELFYSLSKRTYVKINLPSSIVGTDKDDQTRRYFSSHDWLIMESHNSRSRVTLFDPFSNNVIDPPGLPLHIFPYIDEWKDCMVTSHLGKFVLSTSPSKANDNDYMVAMLFGDLRQLAFWRPRQDTWVKPDSVAFNNGWFHDACFFRGEFYVIDNASKLIAFGDLTTDIQNKLGRPPRVVANLQDLMDFVENGNLYLVEFESCLLALQREVFVKSYKKPKYETTAFKMFKLNVDNGAAERIQSLGNHAIFVGYNSTFVVRASTNINDEHGGRCQADCIYSTDDAFELYHERKGGSDMGIYSLALGKLVHYRHPFCEGPSRLSLVNPPIWVHFSV</sequence>
<dbReference type="PANTHER" id="PTHR44259:SF107">
    <property type="entry name" value="F-BOX PROTEIN SKIP23-LIKE"/>
    <property type="match status" value="1"/>
</dbReference>
<organism evidence="2 3">
    <name type="scientific">Carnegiea gigantea</name>
    <dbReference type="NCBI Taxonomy" id="171969"/>
    <lineage>
        <taxon>Eukaryota</taxon>
        <taxon>Viridiplantae</taxon>
        <taxon>Streptophyta</taxon>
        <taxon>Embryophyta</taxon>
        <taxon>Tracheophyta</taxon>
        <taxon>Spermatophyta</taxon>
        <taxon>Magnoliopsida</taxon>
        <taxon>eudicotyledons</taxon>
        <taxon>Gunneridae</taxon>
        <taxon>Pentapetalae</taxon>
        <taxon>Caryophyllales</taxon>
        <taxon>Cactineae</taxon>
        <taxon>Cactaceae</taxon>
        <taxon>Cactoideae</taxon>
        <taxon>Echinocereeae</taxon>
        <taxon>Carnegiea</taxon>
    </lineage>
</organism>
<dbReference type="AlphaFoldDB" id="A0A9Q1QR38"/>
<dbReference type="OrthoDB" id="642536at2759"/>
<reference evidence="2" key="1">
    <citation type="submission" date="2022-04" db="EMBL/GenBank/DDBJ databases">
        <title>Carnegiea gigantea Genome sequencing and assembly v2.</title>
        <authorList>
            <person name="Copetti D."/>
            <person name="Sanderson M.J."/>
            <person name="Burquez A."/>
            <person name="Wojciechowski M.F."/>
        </authorList>
    </citation>
    <scope>NUCLEOTIDE SEQUENCE</scope>
    <source>
        <strain evidence="2">SGP5-SGP5p</strain>
        <tissue evidence="2">Aerial part</tissue>
    </source>
</reference>
<keyword evidence="3" id="KW-1185">Reference proteome</keyword>
<evidence type="ECO:0000313" key="2">
    <source>
        <dbReference type="EMBL" id="KAJ8449250.1"/>
    </source>
</evidence>
<dbReference type="InterPro" id="IPR050942">
    <property type="entry name" value="F-box_BR-signaling"/>
</dbReference>
<feature type="domain" description="KIB1-4 beta-propeller" evidence="1">
    <location>
        <begin position="23"/>
        <end position="319"/>
    </location>
</feature>
<dbReference type="PANTHER" id="PTHR44259">
    <property type="entry name" value="OS07G0183000 PROTEIN-RELATED"/>
    <property type="match status" value="1"/>
</dbReference>